<evidence type="ECO:0000256" key="3">
    <source>
        <dbReference type="ARBA" id="ARBA00006181"/>
    </source>
</evidence>
<dbReference type="AlphaFoldDB" id="A0A833S707"/>
<dbReference type="OrthoDB" id="124041at2759"/>
<dbReference type="PANTHER" id="PTHR13348">
    <property type="entry name" value="RIBONUCLEASE P SUBUNIT P29"/>
    <property type="match status" value="1"/>
</dbReference>
<comment type="caution">
    <text evidence="6">The sequence shown here is derived from an EMBL/GenBank/DDBJ whole genome shotgun (WGS) entry which is preliminary data.</text>
</comment>
<comment type="similarity">
    <text evidence="3">Belongs to the eukaryotic/archaeal RNase P protein component 1 family.</text>
</comment>
<dbReference type="InterPro" id="IPR016848">
    <property type="entry name" value="RNase_P/MRP_Rpp29-subunit"/>
</dbReference>
<evidence type="ECO:0000313" key="6">
    <source>
        <dbReference type="EMBL" id="KAF3427371.1"/>
    </source>
</evidence>
<evidence type="ECO:0000256" key="4">
    <source>
        <dbReference type="ARBA" id="ARBA00016225"/>
    </source>
</evidence>
<evidence type="ECO:0000256" key="1">
    <source>
        <dbReference type="ARBA" id="ARBA00002435"/>
    </source>
</evidence>
<dbReference type="GO" id="GO:0030677">
    <property type="term" value="C:ribonuclease P complex"/>
    <property type="evidence" value="ECO:0007669"/>
    <property type="project" value="InterPro"/>
</dbReference>
<dbReference type="Gene3D" id="2.30.30.210">
    <property type="entry name" value="Ribonuclease P/MRP, subunit p29"/>
    <property type="match status" value="1"/>
</dbReference>
<dbReference type="EMBL" id="WNWW01000255">
    <property type="protein sequence ID" value="KAF3427371.1"/>
    <property type="molecule type" value="Genomic_DNA"/>
</dbReference>
<dbReference type="InterPro" id="IPR036980">
    <property type="entry name" value="RNase_P/MRP_Rpp29_sf"/>
</dbReference>
<comment type="function">
    <text evidence="1">Component of ribonuclease P, a ribonucleoprotein complex that generates mature tRNA molecules by cleaving their 5'-ends.</text>
</comment>
<dbReference type="InterPro" id="IPR023534">
    <property type="entry name" value="Rof/RNase_P-like"/>
</dbReference>
<organism evidence="6 7">
    <name type="scientific">Frieseomelitta varia</name>
    <dbReference type="NCBI Taxonomy" id="561572"/>
    <lineage>
        <taxon>Eukaryota</taxon>
        <taxon>Metazoa</taxon>
        <taxon>Ecdysozoa</taxon>
        <taxon>Arthropoda</taxon>
        <taxon>Hexapoda</taxon>
        <taxon>Insecta</taxon>
        <taxon>Pterygota</taxon>
        <taxon>Neoptera</taxon>
        <taxon>Endopterygota</taxon>
        <taxon>Hymenoptera</taxon>
        <taxon>Apocrita</taxon>
        <taxon>Aculeata</taxon>
        <taxon>Apoidea</taxon>
        <taxon>Anthophila</taxon>
        <taxon>Apidae</taxon>
        <taxon>Frieseomelitta</taxon>
    </lineage>
</organism>
<comment type="subcellular location">
    <subcellularLocation>
        <location evidence="2">Nucleus</location>
    </subcellularLocation>
</comment>
<reference evidence="6" key="1">
    <citation type="submission" date="2019-11" db="EMBL/GenBank/DDBJ databases">
        <title>The nuclear and mitochondrial genomes of Frieseomelitta varia - a highly eusocial stingless bee (Meliponini) with a permanently sterile worker caste.</title>
        <authorList>
            <person name="Freitas F.C.P."/>
            <person name="Lourenco A.P."/>
            <person name="Nunes F.M.F."/>
            <person name="Paschoal A.R."/>
            <person name="Abreu F.C.P."/>
            <person name="Barbin F.O."/>
            <person name="Bataglia L."/>
            <person name="Cardoso-Junior C.A.M."/>
            <person name="Cervoni M.S."/>
            <person name="Silva S.R."/>
            <person name="Dalarmi F."/>
            <person name="Del Lama M.A."/>
            <person name="Depintor T.S."/>
            <person name="Ferreira K.M."/>
            <person name="Goria P.S."/>
            <person name="Jaskot M.C."/>
            <person name="Lago D.C."/>
            <person name="Luna-Lucena D."/>
            <person name="Moda L.M."/>
            <person name="Nascimento L."/>
            <person name="Pedrino M."/>
            <person name="Rabico F.O."/>
            <person name="Sanches F.C."/>
            <person name="Santos D.E."/>
            <person name="Santos C.G."/>
            <person name="Vieira J."/>
            <person name="Lopes T.F."/>
            <person name="Barchuk A.R."/>
            <person name="Hartfelder K."/>
            <person name="Simoes Z.L.P."/>
            <person name="Bitondi M.M.G."/>
            <person name="Pinheiro D.G."/>
        </authorList>
    </citation>
    <scope>NUCLEOTIDE SEQUENCE</scope>
    <source>
        <strain evidence="6">USP_RPSP 00005682</strain>
        <tissue evidence="6">Whole individual</tissue>
    </source>
</reference>
<dbReference type="InterPro" id="IPR002730">
    <property type="entry name" value="Rpp29/RNP1"/>
</dbReference>
<dbReference type="GO" id="GO:0005634">
    <property type="term" value="C:nucleus"/>
    <property type="evidence" value="ECO:0007669"/>
    <property type="project" value="UniProtKB-SubCell"/>
</dbReference>
<dbReference type="PANTHER" id="PTHR13348:SF0">
    <property type="entry name" value="RIBONUCLEASE P PROTEIN SUBUNIT P29"/>
    <property type="match status" value="1"/>
</dbReference>
<dbReference type="SUPFAM" id="SSF101744">
    <property type="entry name" value="Rof/RNase P subunit-like"/>
    <property type="match status" value="1"/>
</dbReference>
<evidence type="ECO:0000256" key="5">
    <source>
        <dbReference type="ARBA" id="ARBA00046486"/>
    </source>
</evidence>
<dbReference type="GO" id="GO:0006364">
    <property type="term" value="P:rRNA processing"/>
    <property type="evidence" value="ECO:0007669"/>
    <property type="project" value="TreeGrafter"/>
</dbReference>
<evidence type="ECO:0000313" key="7">
    <source>
        <dbReference type="Proteomes" id="UP000655588"/>
    </source>
</evidence>
<dbReference type="GO" id="GO:0000172">
    <property type="term" value="C:ribonuclease MRP complex"/>
    <property type="evidence" value="ECO:0007669"/>
    <property type="project" value="InterPro"/>
</dbReference>
<dbReference type="SMART" id="SM00538">
    <property type="entry name" value="POP4"/>
    <property type="match status" value="1"/>
</dbReference>
<evidence type="ECO:0000256" key="2">
    <source>
        <dbReference type="ARBA" id="ARBA00004123"/>
    </source>
</evidence>
<comment type="subunit">
    <text evidence="5">Component of nuclear RNase P and RNase MRP ribonucleoproteins. RNase P consists of a catalytic RNA moiety and 10 different protein chains; POP1, POP4, POP5, POP7, RPP14, RPP21, RPP25, RPP30, RPP38 and RPP40. Within the RNase P complex, POP1, POP7 and RPP25 form the 'finger' subcomplex, POP5, RPP14, RPP40 and homodimeric RPP30 form the 'palm' subcomplex, and RPP21, POP4 and RPP38 form the 'wrist' subcomplex. All subunits of the RNase P complex interact with the catalytic RNA. Several subunits of RNase P are also part of the RNase MRP complex. RNase MRP consists of a catalytic RNA moiety and about 8 protein subunits; POP1, POP7, RPP25, RPP30, RPP38, RPP40 and possibly also POP4 and POP5.</text>
</comment>
<keyword evidence="7" id="KW-1185">Reference proteome</keyword>
<sequence>MAQTNQSICSILPKSITKQISTCENSEQYITNFLQNALPSTDTGSIANELRKSLILGKHKSKWNKKKQCKGKLLTNRKRMQLGLRKISCQVNGMKYEDLLPLNQLWLNYMQQVLGPKFLDNIPKDPTDPNWENVNQQLIKADFHGAEVSIVGAKCPSLIGLSGIVVQDTKNIFRICGKDNIIRTIPKDVVIMNMHLKDIKLEFFGKDLSIKPTERTIKKFKCGRIYEL</sequence>
<gene>
    <name evidence="6" type="ORF">E2986_09412</name>
</gene>
<dbReference type="GO" id="GO:0033204">
    <property type="term" value="F:ribonuclease P RNA binding"/>
    <property type="evidence" value="ECO:0007669"/>
    <property type="project" value="InterPro"/>
</dbReference>
<name>A0A833S707_9HYME</name>
<accession>A0A833S707</accession>
<dbReference type="GO" id="GO:0001682">
    <property type="term" value="P:tRNA 5'-leader removal"/>
    <property type="evidence" value="ECO:0007669"/>
    <property type="project" value="InterPro"/>
</dbReference>
<dbReference type="Pfam" id="PF01868">
    <property type="entry name" value="RNase_P-MRP_p29"/>
    <property type="match status" value="1"/>
</dbReference>
<protein>
    <recommendedName>
        <fullName evidence="4">Ribonuclease P protein subunit p29</fullName>
    </recommendedName>
</protein>
<dbReference type="Proteomes" id="UP000655588">
    <property type="component" value="Unassembled WGS sequence"/>
</dbReference>
<proteinExistence type="inferred from homology"/>